<dbReference type="OrthoDB" id="9944623at2"/>
<proteinExistence type="predicted"/>
<accession>A0A437MQ89</accession>
<reference evidence="1 2" key="1">
    <citation type="submission" date="2019-01" db="EMBL/GenBank/DDBJ databases">
        <authorList>
            <person name="Chen W.-M."/>
        </authorList>
    </citation>
    <scope>NUCLEOTIDE SEQUENCE [LARGE SCALE GENOMIC DNA]</scope>
    <source>
        <strain evidence="1 2">YBJ-36</strain>
    </source>
</reference>
<evidence type="ECO:0000313" key="1">
    <source>
        <dbReference type="EMBL" id="RVT99791.1"/>
    </source>
</evidence>
<dbReference type="RefSeq" id="WP_127706448.1">
    <property type="nucleotide sequence ID" value="NZ_SACK01000007.1"/>
</dbReference>
<keyword evidence="2" id="KW-1185">Reference proteome</keyword>
<dbReference type="Proteomes" id="UP000282759">
    <property type="component" value="Unassembled WGS sequence"/>
</dbReference>
<comment type="caution">
    <text evidence="1">The sequence shown here is derived from an EMBL/GenBank/DDBJ whole genome shotgun (WGS) entry which is preliminary data.</text>
</comment>
<sequence length="108" mass="12084">MDALTITVIAALICAIILFEVNKRQTSKGTLFLNGNNINTLIDADKKIRAILYSIDNAHIQGVESDWPDMIAEQLMYITDQYISNNVTLSEYNAALDELLNARFAYIA</sequence>
<evidence type="ECO:0000313" key="2">
    <source>
        <dbReference type="Proteomes" id="UP000282759"/>
    </source>
</evidence>
<name>A0A437MQ89_9SPHI</name>
<dbReference type="EMBL" id="SACK01000007">
    <property type="protein sequence ID" value="RVT99791.1"/>
    <property type="molecule type" value="Genomic_DNA"/>
</dbReference>
<protein>
    <submittedName>
        <fullName evidence="1">Uncharacterized protein</fullName>
    </submittedName>
</protein>
<gene>
    <name evidence="1" type="ORF">EOD41_15220</name>
</gene>
<organism evidence="1 2">
    <name type="scientific">Mucilaginibacter limnophilus</name>
    <dbReference type="NCBI Taxonomy" id="1932778"/>
    <lineage>
        <taxon>Bacteria</taxon>
        <taxon>Pseudomonadati</taxon>
        <taxon>Bacteroidota</taxon>
        <taxon>Sphingobacteriia</taxon>
        <taxon>Sphingobacteriales</taxon>
        <taxon>Sphingobacteriaceae</taxon>
        <taxon>Mucilaginibacter</taxon>
    </lineage>
</organism>
<dbReference type="AlphaFoldDB" id="A0A437MQ89"/>